<keyword evidence="5 7" id="KW-0378">Hydrolase</keyword>
<comment type="caution">
    <text evidence="10">The sequence shown here is derived from an EMBL/GenBank/DDBJ whole genome shotgun (WGS) entry which is preliminary data.</text>
</comment>
<evidence type="ECO:0000256" key="3">
    <source>
        <dbReference type="ARBA" id="ARBA00013365"/>
    </source>
</evidence>
<proteinExistence type="inferred from homology"/>
<comment type="similarity">
    <text evidence="1 7">Belongs to the SbcD family.</text>
</comment>
<dbReference type="Proteomes" id="UP000826793">
    <property type="component" value="Unassembled WGS sequence"/>
</dbReference>
<keyword evidence="7" id="KW-0235">DNA replication</keyword>
<dbReference type="InterPro" id="IPR004843">
    <property type="entry name" value="Calcineurin-like_PHP"/>
</dbReference>
<evidence type="ECO:0000256" key="2">
    <source>
        <dbReference type="ARBA" id="ARBA00011322"/>
    </source>
</evidence>
<dbReference type="GO" id="GO:0006310">
    <property type="term" value="P:DNA recombination"/>
    <property type="evidence" value="ECO:0007669"/>
    <property type="project" value="UniProtKB-KW"/>
</dbReference>
<dbReference type="AlphaFoldDB" id="A0A9D2SF23"/>
<feature type="domain" description="Nuclease SbcCD subunit D C-terminal" evidence="9">
    <location>
        <begin position="265"/>
        <end position="350"/>
    </location>
</feature>
<evidence type="ECO:0000256" key="7">
    <source>
        <dbReference type="RuleBase" id="RU363069"/>
    </source>
</evidence>
<evidence type="ECO:0000256" key="1">
    <source>
        <dbReference type="ARBA" id="ARBA00010555"/>
    </source>
</evidence>
<evidence type="ECO:0000256" key="5">
    <source>
        <dbReference type="ARBA" id="ARBA00022801"/>
    </source>
</evidence>
<dbReference type="GO" id="GO:0006260">
    <property type="term" value="P:DNA replication"/>
    <property type="evidence" value="ECO:0007669"/>
    <property type="project" value="UniProtKB-KW"/>
</dbReference>
<dbReference type="GO" id="GO:0004519">
    <property type="term" value="F:endonuclease activity"/>
    <property type="evidence" value="ECO:0007669"/>
    <property type="project" value="UniProtKB-KW"/>
</dbReference>
<sequence length="375" mass="41227">MKLFHTSDWHLGRMLYGRSLLEDQQWFLEQVFLPAVEREKPACVLLAGDVYDRQIAPVEALKLFDSTLSRLVALGTKVCIISGNHDGAQRMALLKGALRQSGVYFATELADAFAPVMLEQGEEKLQLFLLPYFDAAQAREFLGDDSLRGEGTCLEALLQRLVPLFAPDAGHVLVSHCFAAGSHTSDSESTLFVGGSGQVPPSLFDPFDYAALGHLHGPQKAGEKGRYSGSPLKYSVDEAQQQKGYVQLCWNGASFQEQFVPCTPLHDVRRIQGLFADLLAAGEQSPCPDYVELVLTDQAPVLLAAQRLQPFYPRLLSVSNPWAAADAAGERAAKLQGQDDFTVFSSFLQEVCQTTPDEEDKALFREVLEEAQDKA</sequence>
<keyword evidence="6 7" id="KW-0269">Exonuclease</keyword>
<evidence type="ECO:0000313" key="11">
    <source>
        <dbReference type="Proteomes" id="UP000826793"/>
    </source>
</evidence>
<dbReference type="NCBIfam" id="TIGR00619">
    <property type="entry name" value="sbcd"/>
    <property type="match status" value="1"/>
</dbReference>
<evidence type="ECO:0000313" key="10">
    <source>
        <dbReference type="EMBL" id="HJB98069.1"/>
    </source>
</evidence>
<reference evidence="10" key="2">
    <citation type="submission" date="2021-04" db="EMBL/GenBank/DDBJ databases">
        <authorList>
            <person name="Gilroy R."/>
        </authorList>
    </citation>
    <scope>NUCLEOTIDE SEQUENCE</scope>
    <source>
        <strain evidence="10">CHK185-1770</strain>
    </source>
</reference>
<evidence type="ECO:0000259" key="9">
    <source>
        <dbReference type="Pfam" id="PF12320"/>
    </source>
</evidence>
<dbReference type="InterPro" id="IPR029052">
    <property type="entry name" value="Metallo-depent_PP-like"/>
</dbReference>
<dbReference type="GO" id="GO:0008408">
    <property type="term" value="F:3'-5' exonuclease activity"/>
    <property type="evidence" value="ECO:0007669"/>
    <property type="project" value="InterPro"/>
</dbReference>
<comment type="subunit">
    <text evidence="2 7">Heterodimer of SbcC and SbcD.</text>
</comment>
<dbReference type="Pfam" id="PF00149">
    <property type="entry name" value="Metallophos"/>
    <property type="match status" value="1"/>
</dbReference>
<reference evidence="10" key="1">
    <citation type="journal article" date="2021" name="PeerJ">
        <title>Extensive microbial diversity within the chicken gut microbiome revealed by metagenomics and culture.</title>
        <authorList>
            <person name="Gilroy R."/>
            <person name="Ravi A."/>
            <person name="Getino M."/>
            <person name="Pursley I."/>
            <person name="Horton D.L."/>
            <person name="Alikhan N.F."/>
            <person name="Baker D."/>
            <person name="Gharbi K."/>
            <person name="Hall N."/>
            <person name="Watson M."/>
            <person name="Adriaenssens E.M."/>
            <person name="Foster-Nyarko E."/>
            <person name="Jarju S."/>
            <person name="Secka A."/>
            <person name="Antonio M."/>
            <person name="Oren A."/>
            <person name="Chaudhuri R.R."/>
            <person name="La Ragione R."/>
            <person name="Hildebrand F."/>
            <person name="Pallen M.J."/>
        </authorList>
    </citation>
    <scope>NUCLEOTIDE SEQUENCE</scope>
    <source>
        <strain evidence="10">CHK185-1770</strain>
    </source>
</reference>
<name>A0A9D2SF23_9FIRM</name>
<dbReference type="InterPro" id="IPR004593">
    <property type="entry name" value="SbcD"/>
</dbReference>
<dbReference type="InterPro" id="IPR026843">
    <property type="entry name" value="SbcD_C"/>
</dbReference>
<dbReference type="PANTHER" id="PTHR30337:SF0">
    <property type="entry name" value="NUCLEASE SBCCD SUBUNIT D"/>
    <property type="match status" value="1"/>
</dbReference>
<dbReference type="InterPro" id="IPR050535">
    <property type="entry name" value="DNA_Repair-Maintenance_Comp"/>
</dbReference>
<keyword evidence="7" id="KW-0233">DNA recombination</keyword>
<evidence type="ECO:0000256" key="6">
    <source>
        <dbReference type="ARBA" id="ARBA00022839"/>
    </source>
</evidence>
<comment type="function">
    <text evidence="7">SbcCD cleaves DNA hairpin structures. These structures can inhibit DNA replication and are intermediates in certain DNA recombination reactions. The complex acts as a 3'-&gt;5' double strand exonuclease that can open hairpins. It also has a 5' single-strand endonuclease activity.</text>
</comment>
<dbReference type="CDD" id="cd00840">
    <property type="entry name" value="MPP_Mre11_N"/>
    <property type="match status" value="1"/>
</dbReference>
<keyword evidence="4 7" id="KW-0540">Nuclease</keyword>
<protein>
    <recommendedName>
        <fullName evidence="3 7">Nuclease SbcCD subunit D</fullName>
    </recommendedName>
</protein>
<evidence type="ECO:0000256" key="4">
    <source>
        <dbReference type="ARBA" id="ARBA00022722"/>
    </source>
</evidence>
<evidence type="ECO:0000259" key="8">
    <source>
        <dbReference type="Pfam" id="PF00149"/>
    </source>
</evidence>
<gene>
    <name evidence="7" type="primary">sbcD</name>
    <name evidence="10" type="ORF">H9710_05755</name>
</gene>
<dbReference type="PANTHER" id="PTHR30337">
    <property type="entry name" value="COMPONENT OF ATP-DEPENDENT DSDNA EXONUCLEASE"/>
    <property type="match status" value="1"/>
</dbReference>
<dbReference type="EMBL" id="DWXG01000045">
    <property type="protein sequence ID" value="HJB98069.1"/>
    <property type="molecule type" value="Genomic_DNA"/>
</dbReference>
<dbReference type="Pfam" id="PF12320">
    <property type="entry name" value="SbcD_C"/>
    <property type="match status" value="1"/>
</dbReference>
<dbReference type="SUPFAM" id="SSF56300">
    <property type="entry name" value="Metallo-dependent phosphatases"/>
    <property type="match status" value="1"/>
</dbReference>
<feature type="domain" description="Calcineurin-like phosphoesterase" evidence="8">
    <location>
        <begin position="1"/>
        <end position="98"/>
    </location>
</feature>
<keyword evidence="7" id="KW-0255">Endonuclease</keyword>
<dbReference type="InterPro" id="IPR041796">
    <property type="entry name" value="Mre11_N"/>
</dbReference>
<accession>A0A9D2SF23</accession>
<dbReference type="Gene3D" id="3.60.21.10">
    <property type="match status" value="1"/>
</dbReference>
<organism evidence="10 11">
    <name type="scientific">Candidatus Acutalibacter pullicola</name>
    <dbReference type="NCBI Taxonomy" id="2838417"/>
    <lineage>
        <taxon>Bacteria</taxon>
        <taxon>Bacillati</taxon>
        <taxon>Bacillota</taxon>
        <taxon>Clostridia</taxon>
        <taxon>Eubacteriales</taxon>
        <taxon>Acutalibacteraceae</taxon>
        <taxon>Acutalibacter</taxon>
    </lineage>
</organism>